<gene>
    <name evidence="2" type="ORF">GKJPGBOP_00058</name>
</gene>
<proteinExistence type="predicted"/>
<feature type="region of interest" description="Disordered" evidence="1">
    <location>
        <begin position="1"/>
        <end position="23"/>
    </location>
</feature>
<dbReference type="AlphaFoldDB" id="A0A401VTS4"/>
<evidence type="ECO:0000313" key="2">
    <source>
        <dbReference type="EMBL" id="GCD40409.1"/>
    </source>
</evidence>
<reference evidence="2 3" key="1">
    <citation type="submission" date="2018-11" db="EMBL/GenBank/DDBJ databases">
        <title>Whole genome sequence of Streptomyces paromomycinus NBRC 15454(T).</title>
        <authorList>
            <person name="Komaki H."/>
            <person name="Tamura T."/>
        </authorList>
    </citation>
    <scope>NUCLEOTIDE SEQUENCE [LARGE SCALE GENOMIC DNA]</scope>
    <source>
        <strain evidence="2 3">NBRC 15454</strain>
    </source>
</reference>
<keyword evidence="3" id="KW-1185">Reference proteome</keyword>
<organism evidence="2 3">
    <name type="scientific">Streptomyces paromomycinus</name>
    <name type="common">Streptomyces rimosus subsp. paromomycinus</name>
    <dbReference type="NCBI Taxonomy" id="92743"/>
    <lineage>
        <taxon>Bacteria</taxon>
        <taxon>Bacillati</taxon>
        <taxon>Actinomycetota</taxon>
        <taxon>Actinomycetes</taxon>
        <taxon>Kitasatosporales</taxon>
        <taxon>Streptomycetaceae</taxon>
        <taxon>Streptomyces</taxon>
    </lineage>
</organism>
<protein>
    <submittedName>
        <fullName evidence="2">Uncharacterized protein</fullName>
    </submittedName>
</protein>
<comment type="caution">
    <text evidence="2">The sequence shown here is derived from an EMBL/GenBank/DDBJ whole genome shotgun (WGS) entry which is preliminary data.</text>
</comment>
<name>A0A401VTS4_STREY</name>
<dbReference type="EMBL" id="BHZD01000001">
    <property type="protein sequence ID" value="GCD40409.1"/>
    <property type="molecule type" value="Genomic_DNA"/>
</dbReference>
<evidence type="ECO:0000313" key="3">
    <source>
        <dbReference type="Proteomes" id="UP000286746"/>
    </source>
</evidence>
<accession>A0A401VTS4</accession>
<sequence>MPTVIEVPDSAPTPAITKAPATGSHPALPAALLSAARRIADTHHAEHGTPVTSAQLATRMGVALPVATAALAQL</sequence>
<feature type="compositionally biased region" description="Low complexity" evidence="1">
    <location>
        <begin position="12"/>
        <end position="23"/>
    </location>
</feature>
<evidence type="ECO:0000256" key="1">
    <source>
        <dbReference type="SAM" id="MobiDB-lite"/>
    </source>
</evidence>
<dbReference type="Proteomes" id="UP000286746">
    <property type="component" value="Unassembled WGS sequence"/>
</dbReference>